<gene>
    <name evidence="5" type="ORF">LTT95_18710</name>
</gene>
<evidence type="ECO:0000259" key="4">
    <source>
        <dbReference type="Pfam" id="PF04355"/>
    </source>
</evidence>
<organism evidence="5 6">
    <name type="scientific">Luteimonas fraxinea</name>
    <dbReference type="NCBI Taxonomy" id="2901869"/>
    <lineage>
        <taxon>Bacteria</taxon>
        <taxon>Pseudomonadati</taxon>
        <taxon>Pseudomonadota</taxon>
        <taxon>Gammaproteobacteria</taxon>
        <taxon>Lysobacterales</taxon>
        <taxon>Lysobacteraceae</taxon>
        <taxon>Luteimonas</taxon>
    </lineage>
</organism>
<comment type="caution">
    <text evidence="5">The sequence shown here is derived from an EMBL/GenBank/DDBJ whole genome shotgun (WGS) entry which is preliminary data.</text>
</comment>
<reference evidence="5" key="2">
    <citation type="journal article" date="2022" name="Syst. Appl. Microbiol.">
        <title>Physiological and genomic characterisation of Luteimonas fraxinea sp. nov., a bacterial species associated with trees tolerant to ash dieback.</title>
        <authorList>
            <person name="Ulrich K."/>
            <person name="Becker R."/>
            <person name="Behrendt U."/>
            <person name="Kube M."/>
            <person name="Schneck V."/>
            <person name="Ulrich A."/>
        </authorList>
    </citation>
    <scope>NUCLEOTIDE SEQUENCE</scope>
    <source>
        <strain evidence="5">A1P009</strain>
    </source>
</reference>
<accession>A0ABS8UJ00</accession>
<dbReference type="Gene3D" id="3.30.1450.10">
    <property type="match status" value="1"/>
</dbReference>
<protein>
    <submittedName>
        <fullName evidence="5">Outer membrane protein assembly factor BamE</fullName>
    </submittedName>
</protein>
<dbReference type="InterPro" id="IPR037873">
    <property type="entry name" value="BamE-like"/>
</dbReference>
<evidence type="ECO:0000313" key="6">
    <source>
        <dbReference type="Proteomes" id="UP001430360"/>
    </source>
</evidence>
<evidence type="ECO:0000256" key="1">
    <source>
        <dbReference type="ARBA" id="ARBA00022729"/>
    </source>
</evidence>
<keyword evidence="2" id="KW-0472">Membrane</keyword>
<keyword evidence="6" id="KW-1185">Reference proteome</keyword>
<name>A0ABS8UJ00_9GAMM</name>
<sequence length="198" mass="21962">MSLRSNRRASARLAAPLLALAALAATAQLSAQEKYDGYLCCNLRSDGSWISDSNYAENGKRVIPVGTPTSVTGYGRHRVNVRIDGARQSIGNDYSRDIALPDFAKRYVVTEDPAAKIATYPAKIQDAIKRAKITPGMTREQVLMSLGYPISSENPDLDAELWRYWMSSFAEFQVQFDGSGRVREITTDPNTRNLVWVP</sequence>
<evidence type="ECO:0000256" key="2">
    <source>
        <dbReference type="ARBA" id="ARBA00023136"/>
    </source>
</evidence>
<feature type="domain" description="Outer membrane protein assembly factor BamE" evidence="4">
    <location>
        <begin position="131"/>
        <end position="185"/>
    </location>
</feature>
<reference evidence="5" key="1">
    <citation type="submission" date="2021-12" db="EMBL/GenBank/DDBJ databases">
        <authorList>
            <person name="Ulrich A."/>
        </authorList>
    </citation>
    <scope>NUCLEOTIDE SEQUENCE</scope>
    <source>
        <strain evidence="5">A1P009</strain>
    </source>
</reference>
<feature type="chain" id="PRO_5046073136" evidence="3">
    <location>
        <begin position="25"/>
        <end position="198"/>
    </location>
</feature>
<dbReference type="Proteomes" id="UP001430360">
    <property type="component" value="Unassembled WGS sequence"/>
</dbReference>
<evidence type="ECO:0000313" key="5">
    <source>
        <dbReference type="EMBL" id="MCD9098962.1"/>
    </source>
</evidence>
<keyword evidence="1 3" id="KW-0732">Signal</keyword>
<dbReference type="EMBL" id="JAJQKU010000011">
    <property type="protein sequence ID" value="MCD9098962.1"/>
    <property type="molecule type" value="Genomic_DNA"/>
</dbReference>
<evidence type="ECO:0000256" key="3">
    <source>
        <dbReference type="SAM" id="SignalP"/>
    </source>
</evidence>
<proteinExistence type="predicted"/>
<feature type="signal peptide" evidence="3">
    <location>
        <begin position="1"/>
        <end position="24"/>
    </location>
</feature>
<dbReference type="Pfam" id="PF04355">
    <property type="entry name" value="BamE"/>
    <property type="match status" value="1"/>
</dbReference>
<dbReference type="InterPro" id="IPR007450">
    <property type="entry name" value="BamE_dom"/>
</dbReference>
<dbReference type="RefSeq" id="WP_232138405.1">
    <property type="nucleotide sequence ID" value="NZ_CP089507.1"/>
</dbReference>